<dbReference type="AlphaFoldDB" id="A0A0L8HG37"/>
<sequence length="69" mass="8032">MPDNRLLEMVLFGELSTGVRAHRGPKKMFRNHLKLVPNSCNIQPAQLEHFAQYQKTWHPSATKKLYTLN</sequence>
<reference evidence="1" key="1">
    <citation type="submission" date="2015-07" db="EMBL/GenBank/DDBJ databases">
        <title>MeaNS - Measles Nucleotide Surveillance Program.</title>
        <authorList>
            <person name="Tran T."/>
            <person name="Druce J."/>
        </authorList>
    </citation>
    <scope>NUCLEOTIDE SEQUENCE</scope>
    <source>
        <strain evidence="1">UCB-OBI-ISO-001</strain>
        <tissue evidence="1">Gonad</tissue>
    </source>
</reference>
<name>A0A0L8HG37_OCTBM</name>
<proteinExistence type="predicted"/>
<gene>
    <name evidence="1" type="ORF">OCBIM_22015253mg</name>
</gene>
<dbReference type="EMBL" id="KQ418215">
    <property type="protein sequence ID" value="KOF88213.1"/>
    <property type="molecule type" value="Genomic_DNA"/>
</dbReference>
<evidence type="ECO:0000313" key="1">
    <source>
        <dbReference type="EMBL" id="KOF88213.1"/>
    </source>
</evidence>
<protein>
    <submittedName>
        <fullName evidence="1">Uncharacterized protein</fullName>
    </submittedName>
</protein>
<organism evidence="1">
    <name type="scientific">Octopus bimaculoides</name>
    <name type="common">California two-spotted octopus</name>
    <dbReference type="NCBI Taxonomy" id="37653"/>
    <lineage>
        <taxon>Eukaryota</taxon>
        <taxon>Metazoa</taxon>
        <taxon>Spiralia</taxon>
        <taxon>Lophotrochozoa</taxon>
        <taxon>Mollusca</taxon>
        <taxon>Cephalopoda</taxon>
        <taxon>Coleoidea</taxon>
        <taxon>Octopodiformes</taxon>
        <taxon>Octopoda</taxon>
        <taxon>Incirrata</taxon>
        <taxon>Octopodidae</taxon>
        <taxon>Octopus</taxon>
    </lineage>
</organism>
<accession>A0A0L8HG37</accession>